<dbReference type="SUPFAM" id="SSF46785">
    <property type="entry name" value="Winged helix' DNA-binding domain"/>
    <property type="match status" value="2"/>
</dbReference>
<evidence type="ECO:0000313" key="1">
    <source>
        <dbReference type="EMBL" id="PRI12660.1"/>
    </source>
</evidence>
<dbReference type="InterPro" id="IPR036390">
    <property type="entry name" value="WH_DNA-bd_sf"/>
</dbReference>
<dbReference type="EMBL" id="MWZD01000007">
    <property type="protein sequence ID" value="PRI12660.1"/>
    <property type="molecule type" value="Genomic_DNA"/>
</dbReference>
<dbReference type="PANTHER" id="PTHR38768">
    <property type="entry name" value="UPF0502 PROTEIN YCEH"/>
    <property type="match status" value="1"/>
</dbReference>
<dbReference type="Gene3D" id="1.10.10.10">
    <property type="entry name" value="Winged helix-like DNA-binding domain superfamily/Winged helix DNA-binding domain"/>
    <property type="match status" value="2"/>
</dbReference>
<sequence length="227" mass="24611">MSELPVLDVAEQRVLGSLLEKEIMVPGSYPMTVNSLRLACNQTSSREPVVDYDEDVVYRTLQSLRAQELAAPSWQGSGSRTVKYTQTLAKRVELAEDERALITVLLLRGPQPAGALKTQSERLHHFEDRAEVEACLARMAAAEPPLVRELPRQSGQRDARWVHLLGPVELPEATPADVPEPALALSVEVRPGSAGEVVLPAEVVELLGDSARLTVSPLGVVSLTPGE</sequence>
<dbReference type="AlphaFoldDB" id="A0A2S9QST8"/>
<name>A0A2S9QST8_9MICO</name>
<gene>
    <name evidence="1" type="ORF">B4915_00245</name>
</gene>
<reference evidence="1 2" key="1">
    <citation type="journal article" date="2017" name="New Microbes New Infect">
        <title>Genome sequence of 'Leucobacter massiliensis' sp. nov. isolated from human pharynx after travel to the 2014 Hajj.</title>
        <authorList>
            <person name="Leangapichart T."/>
            <person name="Gautret P."/>
            <person name="Nguyen T.T."/>
            <person name="Armstrong N."/>
            <person name="Rolain J.M."/>
        </authorList>
    </citation>
    <scope>NUCLEOTIDE SEQUENCE [LARGE SCALE GENOMIC DNA]</scope>
    <source>
        <strain evidence="1 2">122RC15</strain>
    </source>
</reference>
<dbReference type="InterPro" id="IPR036388">
    <property type="entry name" value="WH-like_DNA-bd_sf"/>
</dbReference>
<dbReference type="RefSeq" id="WP_105803886.1">
    <property type="nucleotide sequence ID" value="NZ_MWZD01000007.1"/>
</dbReference>
<proteinExistence type="predicted"/>
<organism evidence="1 2">
    <name type="scientific">Leucobacter massiliensis</name>
    <dbReference type="NCBI Taxonomy" id="1686285"/>
    <lineage>
        <taxon>Bacteria</taxon>
        <taxon>Bacillati</taxon>
        <taxon>Actinomycetota</taxon>
        <taxon>Actinomycetes</taxon>
        <taxon>Micrococcales</taxon>
        <taxon>Microbacteriaceae</taxon>
        <taxon>Leucobacter</taxon>
    </lineage>
</organism>
<evidence type="ECO:0000313" key="2">
    <source>
        <dbReference type="Proteomes" id="UP000238650"/>
    </source>
</evidence>
<dbReference type="Pfam" id="PF04337">
    <property type="entry name" value="DUF480"/>
    <property type="match status" value="1"/>
</dbReference>
<dbReference type="OrthoDB" id="9805171at2"/>
<dbReference type="Proteomes" id="UP000238650">
    <property type="component" value="Unassembled WGS sequence"/>
</dbReference>
<dbReference type="InterPro" id="IPR007432">
    <property type="entry name" value="DUF480"/>
</dbReference>
<comment type="caution">
    <text evidence="1">The sequence shown here is derived from an EMBL/GenBank/DDBJ whole genome shotgun (WGS) entry which is preliminary data.</text>
</comment>
<protein>
    <submittedName>
        <fullName evidence="1">Uncharacterized protein</fullName>
    </submittedName>
</protein>
<keyword evidence="2" id="KW-1185">Reference proteome</keyword>
<dbReference type="PANTHER" id="PTHR38768:SF1">
    <property type="entry name" value="UPF0502 PROTEIN YCEH"/>
    <property type="match status" value="1"/>
</dbReference>
<accession>A0A2S9QST8</accession>